<evidence type="ECO:0000313" key="3">
    <source>
        <dbReference type="EMBL" id="AKH15860.1"/>
    </source>
</evidence>
<keyword evidence="1" id="KW-0732">Signal</keyword>
<gene>
    <name evidence="1" type="primary">rlpA</name>
    <name evidence="4" type="ORF">J2Y00_000909</name>
    <name evidence="3" type="ORF">SY84_01035</name>
</gene>
<comment type="similarity">
    <text evidence="1">Belongs to the RlpA family.</text>
</comment>
<dbReference type="InterPro" id="IPR009009">
    <property type="entry name" value="RlpA-like_DPBB"/>
</dbReference>
<dbReference type="OrthoDB" id="9779128at2"/>
<dbReference type="EMBL" id="JAVDQK010000002">
    <property type="protein sequence ID" value="MDR6217352.1"/>
    <property type="molecule type" value="Genomic_DNA"/>
</dbReference>
<dbReference type="GO" id="GO:0000270">
    <property type="term" value="P:peptidoglycan metabolic process"/>
    <property type="evidence" value="ECO:0007669"/>
    <property type="project" value="UniProtKB-UniRule"/>
</dbReference>
<dbReference type="GO" id="GO:0071555">
    <property type="term" value="P:cell wall organization"/>
    <property type="evidence" value="ECO:0007669"/>
    <property type="project" value="UniProtKB-KW"/>
</dbReference>
<accession>A0A0F7JMG9</accession>
<dbReference type="GO" id="GO:0008932">
    <property type="term" value="F:lytic endotransglycosylase activity"/>
    <property type="evidence" value="ECO:0007669"/>
    <property type="project" value="UniProtKB-UniRule"/>
</dbReference>
<keyword evidence="1" id="KW-0456">Lyase</keyword>
<dbReference type="HAMAP" id="MF_02071">
    <property type="entry name" value="RlpA"/>
    <property type="match status" value="1"/>
</dbReference>
<evidence type="ECO:0000313" key="5">
    <source>
        <dbReference type="Proteomes" id="UP000034024"/>
    </source>
</evidence>
<feature type="chain" id="PRO_5009983707" description="Probable endolytic peptidoglycan transglycosylase RlpA" evidence="1">
    <location>
        <begin position="19"/>
        <end position="169"/>
    </location>
</feature>
<feature type="domain" description="LysM" evidence="2">
    <location>
        <begin position="19"/>
        <end position="62"/>
    </location>
</feature>
<name>A0A0F7JMG9_9DEIO</name>
<dbReference type="PROSITE" id="PS51782">
    <property type="entry name" value="LYSM"/>
    <property type="match status" value="1"/>
</dbReference>
<dbReference type="PANTHER" id="PTHR34183:SF8">
    <property type="entry name" value="ENDOLYTIC PEPTIDOGLYCAN TRANSGLYCOSYLASE RLPA-RELATED"/>
    <property type="match status" value="1"/>
</dbReference>
<evidence type="ECO:0000313" key="4">
    <source>
        <dbReference type="EMBL" id="MDR6217352.1"/>
    </source>
</evidence>
<dbReference type="Pfam" id="PF03330">
    <property type="entry name" value="DPBB_1"/>
    <property type="match status" value="1"/>
</dbReference>
<protein>
    <recommendedName>
        <fullName evidence="1">Probable endolytic peptidoglycan transglycosylase RlpA</fullName>
        <ecNumber evidence="1">4.2.2.-</ecNumber>
    </recommendedName>
</protein>
<dbReference type="AlphaFoldDB" id="A0A0F7JMG9"/>
<keyword evidence="5" id="KW-1185">Reference proteome</keyword>
<organism evidence="3 5">
    <name type="scientific">Deinococcus soli</name>
    <name type="common">ex Cha et al. 2016</name>
    <dbReference type="NCBI Taxonomy" id="1309411"/>
    <lineage>
        <taxon>Bacteria</taxon>
        <taxon>Thermotogati</taxon>
        <taxon>Deinococcota</taxon>
        <taxon>Deinococci</taxon>
        <taxon>Deinococcales</taxon>
        <taxon>Deinococcaceae</taxon>
        <taxon>Deinococcus</taxon>
    </lineage>
</organism>
<dbReference type="Gene3D" id="3.10.350.10">
    <property type="entry name" value="LysM domain"/>
    <property type="match status" value="1"/>
</dbReference>
<dbReference type="CDD" id="cd00118">
    <property type="entry name" value="LysM"/>
    <property type="match status" value="1"/>
</dbReference>
<dbReference type="RefSeq" id="WP_046842436.1">
    <property type="nucleotide sequence ID" value="NZ_BMHJ01000005.1"/>
</dbReference>
<dbReference type="PATRIC" id="fig|1309411.5.peg.210"/>
<dbReference type="SMART" id="SM00257">
    <property type="entry name" value="LysM"/>
    <property type="match status" value="1"/>
</dbReference>
<dbReference type="EC" id="4.2.2.-" evidence="1"/>
<reference evidence="4" key="2">
    <citation type="submission" date="2023-07" db="EMBL/GenBank/DDBJ databases">
        <title>Sorghum-associated microbial communities from plants grown in Nebraska, USA.</title>
        <authorList>
            <person name="Schachtman D."/>
        </authorList>
    </citation>
    <scope>NUCLEOTIDE SEQUENCE</scope>
    <source>
        <strain evidence="4">BE330</strain>
    </source>
</reference>
<dbReference type="Pfam" id="PF01476">
    <property type="entry name" value="LysM"/>
    <property type="match status" value="1"/>
</dbReference>
<dbReference type="Proteomes" id="UP000034024">
    <property type="component" value="Chromosome"/>
</dbReference>
<dbReference type="InterPro" id="IPR036779">
    <property type="entry name" value="LysM_dom_sf"/>
</dbReference>
<keyword evidence="3" id="KW-0449">Lipoprotein</keyword>
<dbReference type="PANTHER" id="PTHR34183">
    <property type="entry name" value="ENDOLYTIC PEPTIDOGLYCAN TRANSGLYCOSYLASE RLPA"/>
    <property type="match status" value="1"/>
</dbReference>
<sequence precursor="true">MRLRVPLLAALLLGAAQAGTYRVQAGDTLWEIARAHGTSVGALLQLNGRSSQTIRVGEVLQVPERGAPTIRATSLAPAAPAFQQGQAVYYGGRAHPQTTMTAAHLSLPFGTWVRVTHARTGRSVDVMINDRGPFGVQSRVIDLSTDAARALGILAEGVAPVTLSVLSRP</sequence>
<reference evidence="3 5" key="1">
    <citation type="submission" date="2015-01" db="EMBL/GenBank/DDBJ databases">
        <title>Deinococcus soli/N5/whole genome sequencing.</title>
        <authorList>
            <person name="Kim M.K."/>
            <person name="Srinivasan S."/>
            <person name="Lee J.-J."/>
        </authorList>
    </citation>
    <scope>NUCLEOTIDE SEQUENCE [LARGE SCALE GENOMIC DNA]</scope>
    <source>
        <strain evidence="3 5">N5</strain>
    </source>
</reference>
<proteinExistence type="inferred from homology"/>
<keyword evidence="1" id="KW-0961">Cell wall biogenesis/degradation</keyword>
<dbReference type="InterPro" id="IPR034718">
    <property type="entry name" value="RlpA"/>
</dbReference>
<dbReference type="EMBL" id="CP011389">
    <property type="protein sequence ID" value="AKH15860.1"/>
    <property type="molecule type" value="Genomic_DNA"/>
</dbReference>
<evidence type="ECO:0000259" key="2">
    <source>
        <dbReference type="PROSITE" id="PS51782"/>
    </source>
</evidence>
<evidence type="ECO:0000256" key="1">
    <source>
        <dbReference type="HAMAP-Rule" id="MF_02071"/>
    </source>
</evidence>
<dbReference type="Proteomes" id="UP001185331">
    <property type="component" value="Unassembled WGS sequence"/>
</dbReference>
<dbReference type="InterPro" id="IPR036908">
    <property type="entry name" value="RlpA-like_sf"/>
</dbReference>
<feature type="signal peptide" evidence="1">
    <location>
        <begin position="1"/>
        <end position="18"/>
    </location>
</feature>
<comment type="function">
    <text evidence="1">Lytic transglycosylase with a strong preference for naked glycan strands that lack stem peptides.</text>
</comment>
<dbReference type="Gene3D" id="2.40.40.10">
    <property type="entry name" value="RlpA-like domain"/>
    <property type="match status" value="1"/>
</dbReference>
<dbReference type="InterPro" id="IPR018392">
    <property type="entry name" value="LysM"/>
</dbReference>
<dbReference type="SUPFAM" id="SSF50685">
    <property type="entry name" value="Barwin-like endoglucanases"/>
    <property type="match status" value="1"/>
</dbReference>
<dbReference type="KEGG" id="dch:SY84_01035"/>
<dbReference type="SUPFAM" id="SSF54106">
    <property type="entry name" value="LysM domain"/>
    <property type="match status" value="1"/>
</dbReference>
<dbReference type="CDD" id="cd22268">
    <property type="entry name" value="DPBB_RlpA-like"/>
    <property type="match status" value="1"/>
</dbReference>